<dbReference type="SUPFAM" id="SSF100895">
    <property type="entry name" value="Kazal-type serine protease inhibitors"/>
    <property type="match status" value="2"/>
</dbReference>
<feature type="signal peptide" evidence="1">
    <location>
        <begin position="1"/>
        <end position="27"/>
    </location>
</feature>
<dbReference type="Proteomes" id="UP001342418">
    <property type="component" value="Chromosome"/>
</dbReference>
<dbReference type="EMBL" id="CP030941">
    <property type="protein sequence ID" value="UUP17729.1"/>
    <property type="molecule type" value="Genomic_DNA"/>
</dbReference>
<dbReference type="RefSeq" id="WP_338530033.1">
    <property type="nucleotide sequence ID" value="NZ_CP030941.1"/>
</dbReference>
<name>A0ABY5MLK5_9HYPH</name>
<evidence type="ECO:0000313" key="3">
    <source>
        <dbReference type="EMBL" id="UUP17729.1"/>
    </source>
</evidence>
<proteinExistence type="predicted"/>
<dbReference type="Pfam" id="PF07648">
    <property type="entry name" value="Kazal_2"/>
    <property type="match status" value="2"/>
</dbReference>
<organism evidence="3 4">
    <name type="scientific">Nitratireductor thuwali</name>
    <dbReference type="NCBI Taxonomy" id="2267699"/>
    <lineage>
        <taxon>Bacteria</taxon>
        <taxon>Pseudomonadati</taxon>
        <taxon>Pseudomonadota</taxon>
        <taxon>Alphaproteobacteria</taxon>
        <taxon>Hyphomicrobiales</taxon>
        <taxon>Phyllobacteriaceae</taxon>
        <taxon>Nitratireductor</taxon>
    </lineage>
</organism>
<dbReference type="InterPro" id="IPR036058">
    <property type="entry name" value="Kazal_dom_sf"/>
</dbReference>
<dbReference type="CDD" id="cd00104">
    <property type="entry name" value="KAZAL_FS"/>
    <property type="match status" value="1"/>
</dbReference>
<dbReference type="InterPro" id="IPR053265">
    <property type="entry name" value="Serpin"/>
</dbReference>
<sequence length="133" mass="15130">MHLFKPLIKLGAMACAAVILSSCTVVVDEGPDRPPRPDRPQMCTMEYDPVCARRGERQRTFSNACMARAEGYRPIYPGECRRRPDRPPQSDRPQFCTKEYRPVCARRGDRVRTFPNACTARVADYRVIHPGSC</sequence>
<evidence type="ECO:0000259" key="2">
    <source>
        <dbReference type="PROSITE" id="PS51465"/>
    </source>
</evidence>
<dbReference type="PROSITE" id="PS51465">
    <property type="entry name" value="KAZAL_2"/>
    <property type="match status" value="2"/>
</dbReference>
<accession>A0ABY5MLK5</accession>
<dbReference type="InterPro" id="IPR002350">
    <property type="entry name" value="Kazal_dom"/>
</dbReference>
<evidence type="ECO:0000313" key="4">
    <source>
        <dbReference type="Proteomes" id="UP001342418"/>
    </source>
</evidence>
<dbReference type="Gene3D" id="3.30.60.30">
    <property type="match status" value="2"/>
</dbReference>
<protein>
    <recommendedName>
        <fullName evidence="2">Kazal-like domain-containing protein</fullName>
    </recommendedName>
</protein>
<keyword evidence="4" id="KW-1185">Reference proteome</keyword>
<dbReference type="PANTHER" id="PTHR21131">
    <property type="entry name" value="SERINE-TYPE ENDOPEPTIDASE INHIBITOR"/>
    <property type="match status" value="1"/>
</dbReference>
<dbReference type="PANTHER" id="PTHR21131:SF0">
    <property type="entry name" value="GEO10195P1-RELATED"/>
    <property type="match status" value="1"/>
</dbReference>
<feature type="chain" id="PRO_5045189402" description="Kazal-like domain-containing protein" evidence="1">
    <location>
        <begin position="28"/>
        <end position="133"/>
    </location>
</feature>
<gene>
    <name evidence="3" type="ORF">NTH_02202</name>
</gene>
<reference evidence="3 4" key="1">
    <citation type="submission" date="2018-07" db="EMBL/GenBank/DDBJ databases">
        <title>Genome sequence of Nitratireductor thuwali#1536.</title>
        <authorList>
            <person name="Michoud G."/>
            <person name="Merlino G."/>
            <person name="Sefrji F.O."/>
            <person name="Daffonchio D."/>
        </authorList>
    </citation>
    <scope>NUCLEOTIDE SEQUENCE [LARGE SCALE GENOMIC DNA]</scope>
    <source>
        <strain evidence="4">Nit1536</strain>
    </source>
</reference>
<feature type="domain" description="Kazal-like" evidence="2">
    <location>
        <begin position="31"/>
        <end position="82"/>
    </location>
</feature>
<dbReference type="PROSITE" id="PS51257">
    <property type="entry name" value="PROKAR_LIPOPROTEIN"/>
    <property type="match status" value="1"/>
</dbReference>
<evidence type="ECO:0000256" key="1">
    <source>
        <dbReference type="SAM" id="SignalP"/>
    </source>
</evidence>
<keyword evidence="1" id="KW-0732">Signal</keyword>
<feature type="domain" description="Kazal-like" evidence="2">
    <location>
        <begin position="84"/>
        <end position="133"/>
    </location>
</feature>